<dbReference type="AlphaFoldDB" id="A0A6J7BDL9"/>
<dbReference type="AntiFam" id="ANF00245">
    <property type="entry name" value="Shadow ORF (opposite aceB)"/>
</dbReference>
<evidence type="ECO:0000313" key="1">
    <source>
        <dbReference type="EMBL" id="CAB4843492.1"/>
    </source>
</evidence>
<organism evidence="1">
    <name type="scientific">freshwater metagenome</name>
    <dbReference type="NCBI Taxonomy" id="449393"/>
    <lineage>
        <taxon>unclassified sequences</taxon>
        <taxon>metagenomes</taxon>
        <taxon>ecological metagenomes</taxon>
    </lineage>
</organism>
<gene>
    <name evidence="1" type="ORF">UFOPK3255_00749</name>
</gene>
<proteinExistence type="predicted"/>
<sequence length="63" mass="6386">MAIFGSVGPVISTHRSCRSAGAGATFQSALRISAVSGKKSSVAPAAIFARLVARIAISSSRRP</sequence>
<name>A0A6J7BDL9_9ZZZZ</name>
<accession>A0A6J7BDL9</accession>
<dbReference type="EMBL" id="CAFAZY010000093">
    <property type="protein sequence ID" value="CAB4843492.1"/>
    <property type="molecule type" value="Genomic_DNA"/>
</dbReference>
<protein>
    <submittedName>
        <fullName evidence="1">Unannotated protein</fullName>
    </submittedName>
</protein>
<reference evidence="1" key="1">
    <citation type="submission" date="2020-05" db="EMBL/GenBank/DDBJ databases">
        <authorList>
            <person name="Chiriac C."/>
            <person name="Salcher M."/>
            <person name="Ghai R."/>
            <person name="Kavagutti S V."/>
        </authorList>
    </citation>
    <scope>NUCLEOTIDE SEQUENCE</scope>
</reference>